<dbReference type="Gene3D" id="2.140.10.10">
    <property type="entry name" value="Quinoprotein alcohol dehydrogenase-like superfamily"/>
    <property type="match status" value="1"/>
</dbReference>
<dbReference type="PROSITE" id="PS00363">
    <property type="entry name" value="BACTERIAL_PQQ_1"/>
    <property type="match status" value="1"/>
</dbReference>
<proteinExistence type="inferred from homology"/>
<dbReference type="SUPFAM" id="SSF50998">
    <property type="entry name" value="Quinoprotein alcohol dehydrogenase-like"/>
    <property type="match status" value="1"/>
</dbReference>
<dbReference type="CDD" id="cd10280">
    <property type="entry name" value="PQQ_mGDH"/>
    <property type="match status" value="1"/>
</dbReference>
<dbReference type="InterPro" id="IPR002372">
    <property type="entry name" value="PQQ_rpt_dom"/>
</dbReference>
<keyword evidence="4" id="KW-1003">Cell membrane</keyword>
<evidence type="ECO:0000313" key="11">
    <source>
        <dbReference type="EMBL" id="KIC94216.1"/>
    </source>
</evidence>
<evidence type="ECO:0000256" key="1">
    <source>
        <dbReference type="ARBA" id="ARBA00001931"/>
    </source>
</evidence>
<dbReference type="AlphaFoldDB" id="A0A0C1L3P1"/>
<accession>A0A0C1L3P1</accession>
<keyword evidence="12" id="KW-1185">Reference proteome</keyword>
<dbReference type="Proteomes" id="UP000031408">
    <property type="component" value="Unassembled WGS sequence"/>
</dbReference>
<reference evidence="11 12" key="1">
    <citation type="submission" date="2014-11" db="EMBL/GenBank/DDBJ databases">
        <title>Genome sequence of Flavihumibacter solisilvae 3-3.</title>
        <authorList>
            <person name="Zhou G."/>
            <person name="Li M."/>
            <person name="Wang G."/>
        </authorList>
    </citation>
    <scope>NUCLEOTIDE SEQUENCE [LARGE SCALE GENOMIC DNA]</scope>
    <source>
        <strain evidence="11 12">3-3</strain>
    </source>
</reference>
<keyword evidence="8" id="KW-0560">Oxidoreductase</keyword>
<dbReference type="EMBL" id="JSVC01000015">
    <property type="protein sequence ID" value="KIC94216.1"/>
    <property type="molecule type" value="Genomic_DNA"/>
</dbReference>
<comment type="caution">
    <text evidence="11">The sequence shown here is derived from an EMBL/GenBank/DDBJ whole genome shotgun (WGS) entry which is preliminary data.</text>
</comment>
<dbReference type="InterPro" id="IPR018391">
    <property type="entry name" value="PQQ_b-propeller_rpt"/>
</dbReference>
<keyword evidence="7" id="KW-1133">Transmembrane helix</keyword>
<dbReference type="InterPro" id="IPR001479">
    <property type="entry name" value="Quinoprotein_DH_CS"/>
</dbReference>
<dbReference type="InterPro" id="IPR011047">
    <property type="entry name" value="Quinoprotein_ADH-like_sf"/>
</dbReference>
<organism evidence="11 12">
    <name type="scientific">Flavihumibacter solisilvae</name>
    <dbReference type="NCBI Taxonomy" id="1349421"/>
    <lineage>
        <taxon>Bacteria</taxon>
        <taxon>Pseudomonadati</taxon>
        <taxon>Bacteroidota</taxon>
        <taxon>Chitinophagia</taxon>
        <taxon>Chitinophagales</taxon>
        <taxon>Chitinophagaceae</taxon>
        <taxon>Flavihumibacter</taxon>
    </lineage>
</organism>
<keyword evidence="9" id="KW-0472">Membrane</keyword>
<sequence>MAIAITASFAYQAKGQSEWPAYGRDAGGTRYSPLKQINESNVSKLKPAWTFNTGELETYKGTELISKSAFETTPLMIDETLYFTTPTCRVFAVNASTGKQVWMYDPQVNLRADYSEVTSRGVSAWPAAKGNAPTKPEIIFVPTIDGRLIALHPETGKPLIQFGVNGTVDLKAGLGRDLSVTSPPAVIGNLVVIGSSLGDNQQMKMTRGAVRAYDVHSGQLKWTWDPIPRDSLDPAWNTWQGPNAHESGAANAWSVISADPDRNLVFVPCSAPSPDYYGGERHGQNLYGNSLVALHASTGKVAWYFQVVHHDLWDYDIAAQPILAEIIKDGKKTPVVIVGTKMGHVFILHRETGKPVFPVEERPVPGSTVAGESAWPTQPFPVLPAPLGLQKVGVENAWGLNEAEWIAATERIKQFTSGGIFTPPSYGGTIITPGNVGGIHWGGMSYDPGRGLLVTNINHLAAIIRMIPRDSLEMVERQNKDLIRAETGRQAGTPYVMKRDYLFKVDTGGMKIQTAPPWGTLLAIDMKTGEKKWEVPLGFMLDPRKYPDAEKWGSLNLGGAITTAGNLTFVAASLDGHLRAFSTSTGKLLWQYMLPATAQATPMTYSIKGKQYVVIAAGGHGKLRTRMGDALMAFSVD</sequence>
<protein>
    <recommendedName>
        <fullName evidence="10">Pyrrolo-quinoline quinone repeat domain-containing protein</fullName>
    </recommendedName>
</protein>
<evidence type="ECO:0000256" key="9">
    <source>
        <dbReference type="ARBA" id="ARBA00023136"/>
    </source>
</evidence>
<dbReference type="SMART" id="SM00564">
    <property type="entry name" value="PQQ"/>
    <property type="match status" value="6"/>
</dbReference>
<evidence type="ECO:0000256" key="8">
    <source>
        <dbReference type="ARBA" id="ARBA00023002"/>
    </source>
</evidence>
<keyword evidence="5" id="KW-0812">Transmembrane</keyword>
<dbReference type="STRING" id="1349421.OI18_13970"/>
<dbReference type="GO" id="GO:0005886">
    <property type="term" value="C:plasma membrane"/>
    <property type="evidence" value="ECO:0007669"/>
    <property type="project" value="UniProtKB-SubCell"/>
</dbReference>
<evidence type="ECO:0000256" key="7">
    <source>
        <dbReference type="ARBA" id="ARBA00022989"/>
    </source>
</evidence>
<evidence type="ECO:0000256" key="4">
    <source>
        <dbReference type="ARBA" id="ARBA00022475"/>
    </source>
</evidence>
<dbReference type="PANTHER" id="PTHR32303:SF4">
    <property type="entry name" value="QUINOPROTEIN GLUCOSE DEHYDROGENASE"/>
    <property type="match status" value="1"/>
</dbReference>
<evidence type="ECO:0000256" key="6">
    <source>
        <dbReference type="ARBA" id="ARBA00022891"/>
    </source>
</evidence>
<dbReference type="GO" id="GO:0008876">
    <property type="term" value="F:quinoprotein glucose dehydrogenase activity"/>
    <property type="evidence" value="ECO:0007669"/>
    <property type="project" value="TreeGrafter"/>
</dbReference>
<comment type="similarity">
    <text evidence="3">Belongs to the bacterial PQQ dehydrogenase family.</text>
</comment>
<keyword evidence="6" id="KW-0634">PQQ</keyword>
<evidence type="ECO:0000256" key="2">
    <source>
        <dbReference type="ARBA" id="ARBA00004651"/>
    </source>
</evidence>
<dbReference type="GO" id="GO:0030288">
    <property type="term" value="C:outer membrane-bounded periplasmic space"/>
    <property type="evidence" value="ECO:0007669"/>
    <property type="project" value="InterPro"/>
</dbReference>
<dbReference type="PANTHER" id="PTHR32303">
    <property type="entry name" value="QUINOPROTEIN ALCOHOL DEHYDROGENASE (CYTOCHROME C)"/>
    <property type="match status" value="1"/>
</dbReference>
<comment type="subcellular location">
    <subcellularLocation>
        <location evidence="2">Cell membrane</location>
        <topology evidence="2">Multi-pass membrane protein</topology>
    </subcellularLocation>
</comment>
<feature type="domain" description="Pyrrolo-quinoline quinone repeat" evidence="10">
    <location>
        <begin position="19"/>
        <end position="613"/>
    </location>
</feature>
<dbReference type="InterPro" id="IPR017511">
    <property type="entry name" value="PQQ_mDH"/>
</dbReference>
<evidence type="ECO:0000313" key="12">
    <source>
        <dbReference type="Proteomes" id="UP000031408"/>
    </source>
</evidence>
<comment type="cofactor">
    <cofactor evidence="1">
        <name>pyrroloquinoline quinone</name>
        <dbReference type="ChEBI" id="CHEBI:58442"/>
    </cofactor>
</comment>
<evidence type="ECO:0000256" key="3">
    <source>
        <dbReference type="ARBA" id="ARBA00008156"/>
    </source>
</evidence>
<evidence type="ECO:0000259" key="10">
    <source>
        <dbReference type="Pfam" id="PF01011"/>
    </source>
</evidence>
<dbReference type="Pfam" id="PF01011">
    <property type="entry name" value="PQQ"/>
    <property type="match status" value="1"/>
</dbReference>
<name>A0A0C1L3P1_9BACT</name>
<dbReference type="GO" id="GO:0048038">
    <property type="term" value="F:quinone binding"/>
    <property type="evidence" value="ECO:0007669"/>
    <property type="project" value="InterPro"/>
</dbReference>
<evidence type="ECO:0000256" key="5">
    <source>
        <dbReference type="ARBA" id="ARBA00022692"/>
    </source>
</evidence>
<gene>
    <name evidence="11" type="ORF">OI18_13970</name>
</gene>